<evidence type="ECO:0000313" key="2">
    <source>
        <dbReference type="Proteomes" id="UP000198729"/>
    </source>
</evidence>
<dbReference type="Pfam" id="PF10636">
    <property type="entry name" value="hemP"/>
    <property type="match status" value="1"/>
</dbReference>
<dbReference type="InterPro" id="IPR019600">
    <property type="entry name" value="Hemin_uptake_protein_HemP"/>
</dbReference>
<protein>
    <recommendedName>
        <fullName evidence="3">Hemin uptake protein HemP</fullName>
    </recommendedName>
</protein>
<gene>
    <name evidence="1" type="ORF">NSMM_400131</name>
</gene>
<evidence type="ECO:0008006" key="3">
    <source>
        <dbReference type="Google" id="ProtNLM"/>
    </source>
</evidence>
<reference evidence="1 2" key="1">
    <citation type="submission" date="2016-10" db="EMBL/GenBank/DDBJ databases">
        <authorList>
            <person name="de Groot N.N."/>
        </authorList>
    </citation>
    <scope>NUCLEOTIDE SEQUENCE [LARGE SCALE GENOMIC DNA]</scope>
    <source>
        <strain evidence="1">1</strain>
    </source>
</reference>
<dbReference type="RefSeq" id="WP_090286109.1">
    <property type="nucleotide sequence ID" value="NZ_FMWO01000048.1"/>
</dbReference>
<dbReference type="Gene3D" id="2.10.70.10">
    <property type="entry name" value="Complement Module, domain 1"/>
    <property type="match status" value="1"/>
</dbReference>
<evidence type="ECO:0000313" key="1">
    <source>
        <dbReference type="EMBL" id="SCZ85653.1"/>
    </source>
</evidence>
<proteinExistence type="predicted"/>
<sequence>MIERTLSYSENPGRSGSLLLEQPISSVRSISSESLLANGNEVLISHQGERYHLKLTRNNKLILTK</sequence>
<accession>A0A1G5SEM6</accession>
<dbReference type="EMBL" id="FMWO01000048">
    <property type="protein sequence ID" value="SCZ85653.1"/>
    <property type="molecule type" value="Genomic_DNA"/>
</dbReference>
<dbReference type="Proteomes" id="UP000198729">
    <property type="component" value="Unassembled WGS sequence"/>
</dbReference>
<dbReference type="AlphaFoldDB" id="A0A1G5SEM6"/>
<dbReference type="STRING" id="51642.NSMM_400131"/>
<name>A0A1G5SEM6_9PROT</name>
<dbReference type="OrthoDB" id="5348353at2"/>
<keyword evidence="2" id="KW-1185">Reference proteome</keyword>
<organism evidence="1 2">
    <name type="scientific">Nitrosomonas mobilis</name>
    <dbReference type="NCBI Taxonomy" id="51642"/>
    <lineage>
        <taxon>Bacteria</taxon>
        <taxon>Pseudomonadati</taxon>
        <taxon>Pseudomonadota</taxon>
        <taxon>Betaproteobacteria</taxon>
        <taxon>Nitrosomonadales</taxon>
        <taxon>Nitrosomonadaceae</taxon>
        <taxon>Nitrosomonas</taxon>
    </lineage>
</organism>